<evidence type="ECO:0000256" key="1">
    <source>
        <dbReference type="SAM" id="Phobius"/>
    </source>
</evidence>
<keyword evidence="1" id="KW-1133">Transmembrane helix</keyword>
<organism evidence="2 3">
    <name type="scientific">Helicobacter macacae MIT 99-5501</name>
    <dbReference type="NCBI Taxonomy" id="1357400"/>
    <lineage>
        <taxon>Bacteria</taxon>
        <taxon>Pseudomonadati</taxon>
        <taxon>Campylobacterota</taxon>
        <taxon>Epsilonproteobacteria</taxon>
        <taxon>Campylobacterales</taxon>
        <taxon>Helicobacteraceae</taxon>
        <taxon>Helicobacter</taxon>
    </lineage>
</organism>
<dbReference type="HOGENOM" id="CLU_942573_0_0_7"/>
<name>V8CAB1_9HELI</name>
<proteinExistence type="predicted"/>
<feature type="transmembrane region" description="Helical" evidence="1">
    <location>
        <begin position="12"/>
        <end position="37"/>
    </location>
</feature>
<comment type="caution">
    <text evidence="2">The sequence shown here is derived from an EMBL/GenBank/DDBJ whole genome shotgun (WGS) entry which is preliminary data.</text>
</comment>
<dbReference type="Proteomes" id="UP000018731">
    <property type="component" value="Unassembled WGS sequence"/>
</dbReference>
<dbReference type="OrthoDB" id="5320060at2"/>
<dbReference type="AlphaFoldDB" id="V8CAB1"/>
<evidence type="ECO:0000313" key="2">
    <source>
        <dbReference type="EMBL" id="ETD24012.1"/>
    </source>
</evidence>
<dbReference type="PATRIC" id="fig|1357400.3.peg.1044"/>
<keyword evidence="3" id="KW-1185">Reference proteome</keyword>
<dbReference type="EMBL" id="AZJI01000004">
    <property type="protein sequence ID" value="ETD24012.1"/>
    <property type="molecule type" value="Genomic_DNA"/>
</dbReference>
<sequence>MRFPHKQLHKLYHALFLYIFCVSKLLFVVIFAFFALVDLGDCASAELSKKDYENLDVDMDRAGWRVELSRISINFNTTQIDNEERYESFANSRLSGSSQLVIQAYGKLLADYYSSRFVFFNSLLTEYGQTIIFATSDSPRVSNKTIDRILLSTGYTHRIWKLENIRGGEKLGGEIGPFVSLSLQSEFTPSPNLPYRKKYLRLSVGARLFDSKYIQNLHLNLFGEDDFSDINHQIQSMGLESGIQLKHSLRDGVDFAGGLYYRQYLLSNYPRERDPSFEVELNLRLDTVIFRNLTISPFLSLYLLKGRYIAQAGTNLFVGVSLGYGKVFKDNKLPIKKEPVFDFDFNLAKAPKSKILRTAFAKKS</sequence>
<dbReference type="RefSeq" id="WP_023927483.1">
    <property type="nucleotide sequence ID" value="NZ_KI669454.1"/>
</dbReference>
<keyword evidence="1" id="KW-0812">Transmembrane</keyword>
<protein>
    <submittedName>
        <fullName evidence="2">Uncharacterized protein</fullName>
    </submittedName>
</protein>
<reference evidence="2 3" key="1">
    <citation type="journal article" date="2014" name="Genome Announc.">
        <title>Draft genome sequences of six enterohepatic helicobacter species isolated from humans and one from rhesus macaques.</title>
        <authorList>
            <person name="Shen Z."/>
            <person name="Sheh A."/>
            <person name="Young S.K."/>
            <person name="Abouelliel A."/>
            <person name="Ward D.V."/>
            <person name="Earl A.M."/>
            <person name="Fox J.G."/>
        </authorList>
    </citation>
    <scope>NUCLEOTIDE SEQUENCE [LARGE SCALE GENOMIC DNA]</scope>
    <source>
        <strain evidence="2 3">MIT 99-5501</strain>
    </source>
</reference>
<gene>
    <name evidence="2" type="ORF">HMPREF2086_00759</name>
</gene>
<accession>V8CAB1</accession>
<keyword evidence="1" id="KW-0472">Membrane</keyword>
<evidence type="ECO:0000313" key="3">
    <source>
        <dbReference type="Proteomes" id="UP000018731"/>
    </source>
</evidence>
<dbReference type="STRING" id="1357400.HMPREF2086_00759"/>